<evidence type="ECO:0000313" key="7">
    <source>
        <dbReference type="Proteomes" id="UP001298681"/>
    </source>
</evidence>
<organism evidence="6 7">
    <name type="scientific">Anaeromassilibacillus senegalensis</name>
    <dbReference type="NCBI Taxonomy" id="1673717"/>
    <lineage>
        <taxon>Bacteria</taxon>
        <taxon>Bacillati</taxon>
        <taxon>Bacillota</taxon>
        <taxon>Clostridia</taxon>
        <taxon>Eubacteriales</taxon>
        <taxon>Acutalibacteraceae</taxon>
        <taxon>Anaeromassilibacillus</taxon>
    </lineage>
</organism>
<keyword evidence="3" id="KW-0547">Nucleotide-binding</keyword>
<dbReference type="RefSeq" id="WP_087235189.1">
    <property type="nucleotide sequence ID" value="NZ_JAKNHQ010000027.1"/>
</dbReference>
<evidence type="ECO:0000256" key="1">
    <source>
        <dbReference type="ARBA" id="ARBA00005417"/>
    </source>
</evidence>
<reference evidence="6 7" key="1">
    <citation type="submission" date="2022-01" db="EMBL/GenBank/DDBJ databases">
        <title>Collection of gut derived symbiotic bacterial strains cultured from healthy donors.</title>
        <authorList>
            <person name="Lin H."/>
            <person name="Kohout C."/>
            <person name="Waligurski E."/>
            <person name="Pamer E.G."/>
        </authorList>
    </citation>
    <scope>NUCLEOTIDE SEQUENCE [LARGE SCALE GENOMIC DNA]</scope>
    <source>
        <strain evidence="6 7">DFI.7.58</strain>
    </source>
</reference>
<dbReference type="PANTHER" id="PTHR43335:SF4">
    <property type="entry name" value="ABC TRANSPORTER, ATP-BINDING PROTEIN"/>
    <property type="match status" value="1"/>
</dbReference>
<dbReference type="SUPFAM" id="SSF52540">
    <property type="entry name" value="P-loop containing nucleoside triphosphate hydrolases"/>
    <property type="match status" value="1"/>
</dbReference>
<dbReference type="EMBL" id="JAKNHQ010000027">
    <property type="protein sequence ID" value="MCG4611902.1"/>
    <property type="molecule type" value="Genomic_DNA"/>
</dbReference>
<evidence type="ECO:0000313" key="6">
    <source>
        <dbReference type="EMBL" id="MCG4611902.1"/>
    </source>
</evidence>
<name>A0ABS9MNX0_9FIRM</name>
<keyword evidence="7" id="KW-1185">Reference proteome</keyword>
<dbReference type="InterPro" id="IPR003593">
    <property type="entry name" value="AAA+_ATPase"/>
</dbReference>
<protein>
    <submittedName>
        <fullName evidence="6">ABC transporter ATP-binding protein</fullName>
    </submittedName>
</protein>
<dbReference type="Proteomes" id="UP001298681">
    <property type="component" value="Unassembled WGS sequence"/>
</dbReference>
<sequence length="302" mass="33865">METIVSTEGLSKEYGGVFRVKHVDLQIREGEVYGFLGPNGAGKSTTMKMLLGLVKPTQGTVHLFGKQMNDKNRVEILRQTGALIESPSYYGHLTGMENLRVMQKLLDIPEKNLREALRIVRLENQAGKKVSHYSLGMKQRLGIAMALMRFPKLLVLDEPTNGLDPAGIEEIRELIKALPQQYGMTVMLSSHLLAEVDQMATAVGIIDHGELIFQNSLEVLRRKSAHYVAVRTQDSEEAARLLERYRPKREAGWLLLENLSDAAVAQINQQLVCSGVQVFRIEERQRSLEEIFLDLTGKEGAL</sequence>
<dbReference type="InterPro" id="IPR017871">
    <property type="entry name" value="ABC_transporter-like_CS"/>
</dbReference>
<keyword evidence="4 6" id="KW-0067">ATP-binding</keyword>
<proteinExistence type="inferred from homology"/>
<evidence type="ECO:0000256" key="3">
    <source>
        <dbReference type="ARBA" id="ARBA00022741"/>
    </source>
</evidence>
<dbReference type="SMART" id="SM00382">
    <property type="entry name" value="AAA"/>
    <property type="match status" value="1"/>
</dbReference>
<evidence type="ECO:0000256" key="4">
    <source>
        <dbReference type="ARBA" id="ARBA00022840"/>
    </source>
</evidence>
<feature type="domain" description="ABC transporter" evidence="5">
    <location>
        <begin position="5"/>
        <end position="233"/>
    </location>
</feature>
<dbReference type="PANTHER" id="PTHR43335">
    <property type="entry name" value="ABC TRANSPORTER, ATP-BINDING PROTEIN"/>
    <property type="match status" value="1"/>
</dbReference>
<dbReference type="GO" id="GO:0005524">
    <property type="term" value="F:ATP binding"/>
    <property type="evidence" value="ECO:0007669"/>
    <property type="project" value="UniProtKB-KW"/>
</dbReference>
<accession>A0ABS9MNX0</accession>
<dbReference type="PROSITE" id="PS00211">
    <property type="entry name" value="ABC_TRANSPORTER_1"/>
    <property type="match status" value="1"/>
</dbReference>
<comment type="similarity">
    <text evidence="1">Belongs to the ABC transporter superfamily.</text>
</comment>
<evidence type="ECO:0000256" key="2">
    <source>
        <dbReference type="ARBA" id="ARBA00022448"/>
    </source>
</evidence>
<dbReference type="PROSITE" id="PS50893">
    <property type="entry name" value="ABC_TRANSPORTER_2"/>
    <property type="match status" value="1"/>
</dbReference>
<dbReference type="InterPro" id="IPR003439">
    <property type="entry name" value="ABC_transporter-like_ATP-bd"/>
</dbReference>
<dbReference type="Pfam" id="PF00005">
    <property type="entry name" value="ABC_tran"/>
    <property type="match status" value="1"/>
</dbReference>
<dbReference type="Gene3D" id="3.40.50.300">
    <property type="entry name" value="P-loop containing nucleotide triphosphate hydrolases"/>
    <property type="match status" value="1"/>
</dbReference>
<keyword evidence="2" id="KW-0813">Transport</keyword>
<gene>
    <name evidence="6" type="ORF">L0P57_13280</name>
</gene>
<comment type="caution">
    <text evidence="6">The sequence shown here is derived from an EMBL/GenBank/DDBJ whole genome shotgun (WGS) entry which is preliminary data.</text>
</comment>
<dbReference type="InterPro" id="IPR027417">
    <property type="entry name" value="P-loop_NTPase"/>
</dbReference>
<evidence type="ECO:0000259" key="5">
    <source>
        <dbReference type="PROSITE" id="PS50893"/>
    </source>
</evidence>